<reference evidence="10" key="1">
    <citation type="journal article" date="2011" name="PLoS Biol.">
        <title>Gene gain and loss during evolution of obligate parasitism in the white rust pathogen of Arabidopsis thaliana.</title>
        <authorList>
            <person name="Kemen E."/>
            <person name="Gardiner A."/>
            <person name="Schultz-Larsen T."/>
            <person name="Kemen A.C."/>
            <person name="Balmuth A.L."/>
            <person name="Robert-Seilaniantz A."/>
            <person name="Bailey K."/>
            <person name="Holub E."/>
            <person name="Studholme D.J."/>
            <person name="Maclean D."/>
            <person name="Jones J.D."/>
        </authorList>
    </citation>
    <scope>NUCLEOTIDE SEQUENCE</scope>
</reference>
<accession>F0WID6</accession>
<keyword evidence="4" id="KW-0378">Hydrolase</keyword>
<dbReference type="GO" id="GO:0015074">
    <property type="term" value="P:DNA integration"/>
    <property type="evidence" value="ECO:0007669"/>
    <property type="project" value="UniProtKB-KW"/>
</dbReference>
<dbReference type="InterPro" id="IPR036397">
    <property type="entry name" value="RNaseH_sf"/>
</dbReference>
<dbReference type="GO" id="GO:0046872">
    <property type="term" value="F:metal ion binding"/>
    <property type="evidence" value="ECO:0007669"/>
    <property type="project" value="UniProtKB-KW"/>
</dbReference>
<keyword evidence="6" id="KW-0229">DNA integration</keyword>
<reference evidence="10" key="2">
    <citation type="submission" date="2011-02" db="EMBL/GenBank/DDBJ databases">
        <authorList>
            <person name="MacLean D."/>
        </authorList>
    </citation>
    <scope>NUCLEOTIDE SEQUENCE</scope>
</reference>
<keyword evidence="1" id="KW-0540">Nuclease</keyword>
<dbReference type="PANTHER" id="PTHR42648">
    <property type="entry name" value="TRANSPOSASE, PUTATIVE-RELATED"/>
    <property type="match status" value="1"/>
</dbReference>
<evidence type="ECO:0000256" key="2">
    <source>
        <dbReference type="ARBA" id="ARBA00022723"/>
    </source>
</evidence>
<dbReference type="GO" id="GO:0006310">
    <property type="term" value="P:DNA recombination"/>
    <property type="evidence" value="ECO:0007669"/>
    <property type="project" value="UniProtKB-KW"/>
</dbReference>
<dbReference type="GO" id="GO:0004519">
    <property type="term" value="F:endonuclease activity"/>
    <property type="evidence" value="ECO:0007669"/>
    <property type="project" value="UniProtKB-KW"/>
</dbReference>
<keyword evidence="2" id="KW-0479">Metal-binding</keyword>
<dbReference type="InterPro" id="IPR012337">
    <property type="entry name" value="RNaseH-like_sf"/>
</dbReference>
<evidence type="ECO:0000256" key="9">
    <source>
        <dbReference type="ARBA" id="ARBA00023172"/>
    </source>
</evidence>
<keyword evidence="8" id="KW-0808">Transferase</keyword>
<keyword evidence="8" id="KW-0548">Nucleotidyltransferase</keyword>
<protein>
    <submittedName>
        <fullName evidence="10">Putative polyprotein</fullName>
    </submittedName>
</protein>
<evidence type="ECO:0000256" key="7">
    <source>
        <dbReference type="ARBA" id="ARBA00022918"/>
    </source>
</evidence>
<dbReference type="GO" id="GO:0016787">
    <property type="term" value="F:hydrolase activity"/>
    <property type="evidence" value="ECO:0007669"/>
    <property type="project" value="UniProtKB-KW"/>
</dbReference>
<dbReference type="GO" id="GO:0003676">
    <property type="term" value="F:nucleic acid binding"/>
    <property type="evidence" value="ECO:0007669"/>
    <property type="project" value="InterPro"/>
</dbReference>
<evidence type="ECO:0000256" key="6">
    <source>
        <dbReference type="ARBA" id="ARBA00022908"/>
    </source>
</evidence>
<evidence type="ECO:0000256" key="3">
    <source>
        <dbReference type="ARBA" id="ARBA00022759"/>
    </source>
</evidence>
<evidence type="ECO:0000313" key="10">
    <source>
        <dbReference type="EMBL" id="CCA21017.1"/>
    </source>
</evidence>
<dbReference type="Gene3D" id="3.30.420.10">
    <property type="entry name" value="Ribonuclease H-like superfamily/Ribonuclease H"/>
    <property type="match status" value="2"/>
</dbReference>
<dbReference type="EMBL" id="FR824154">
    <property type="protein sequence ID" value="CCA21017.1"/>
    <property type="molecule type" value="Genomic_DNA"/>
</dbReference>
<keyword evidence="5" id="KW-0460">Magnesium</keyword>
<evidence type="ECO:0000256" key="5">
    <source>
        <dbReference type="ARBA" id="ARBA00022842"/>
    </source>
</evidence>
<name>F0WID6_9STRA</name>
<dbReference type="GO" id="GO:0003964">
    <property type="term" value="F:RNA-directed DNA polymerase activity"/>
    <property type="evidence" value="ECO:0007669"/>
    <property type="project" value="UniProtKB-KW"/>
</dbReference>
<evidence type="ECO:0000256" key="4">
    <source>
        <dbReference type="ARBA" id="ARBA00022801"/>
    </source>
</evidence>
<organism evidence="10">
    <name type="scientific">Albugo laibachii Nc14</name>
    <dbReference type="NCBI Taxonomy" id="890382"/>
    <lineage>
        <taxon>Eukaryota</taxon>
        <taxon>Sar</taxon>
        <taxon>Stramenopiles</taxon>
        <taxon>Oomycota</taxon>
        <taxon>Peronosporomycetes</taxon>
        <taxon>Albuginales</taxon>
        <taxon>Albuginaceae</taxon>
        <taxon>Albugo</taxon>
    </lineage>
</organism>
<evidence type="ECO:0000256" key="1">
    <source>
        <dbReference type="ARBA" id="ARBA00022722"/>
    </source>
</evidence>
<keyword evidence="8" id="KW-0239">DNA-directed DNA polymerase</keyword>
<keyword evidence="7" id="KW-0695">RNA-directed DNA polymerase</keyword>
<gene>
    <name evidence="10" type="primary">AlNc14C109G6337</name>
    <name evidence="10" type="ORF">ALNC14_071600</name>
</gene>
<evidence type="ECO:0000256" key="8">
    <source>
        <dbReference type="ARBA" id="ARBA00022932"/>
    </source>
</evidence>
<dbReference type="GO" id="GO:0003887">
    <property type="term" value="F:DNA-directed DNA polymerase activity"/>
    <property type="evidence" value="ECO:0007669"/>
    <property type="project" value="UniProtKB-KW"/>
</dbReference>
<sequence length="399" mass="44973">MDRRLTSVSTVVSRGLKVKFERHWCSITKNGPHELRCLFRVENASQENAKQDLELWHARLGHILMSNLTRVTKCVDKICLNANQDDDHQMYKGCINVKYMGNHSPKSMECEIKTAGVLEIIHSDVMGPIQTKSHGGAKYVVTFVDDYYRYTAAYFIASKSEVFDNFMKYKALMENQLNQRIECIRTDTGENKSTRSSQQNGLAERTNLTLMELARSMIAWKSGDKQRWAEAITTTVYITNRIPCSGWRVKTPIEQYGTRLDCDHDEDVQLDNGAPKINADIEIEENHQSPSLQLGVITSHDIDVENSTFADDFSNTTMVPRERSYDDGALGSGTNFGLQQLVRNPNLAMLDGDPLGAIVSYGTSSAEDNGRPKKKYRLEDEIANAALEVPTYQGVRKAP</sequence>
<dbReference type="SUPFAM" id="SSF53098">
    <property type="entry name" value="Ribonuclease H-like"/>
    <property type="match status" value="1"/>
</dbReference>
<dbReference type="HOGENOM" id="CLU_691543_0_0_1"/>
<proteinExistence type="predicted"/>
<keyword evidence="9" id="KW-0233">DNA recombination</keyword>
<dbReference type="PANTHER" id="PTHR42648:SF11">
    <property type="entry name" value="TRANSPOSON TY4-P GAG-POL POLYPROTEIN"/>
    <property type="match status" value="1"/>
</dbReference>
<dbReference type="AlphaFoldDB" id="F0WID6"/>
<dbReference type="InterPro" id="IPR039537">
    <property type="entry name" value="Retrotran_Ty1/copia-like"/>
</dbReference>
<keyword evidence="3" id="KW-0255">Endonuclease</keyword>